<feature type="transmembrane region" description="Helical" evidence="1">
    <location>
        <begin position="99"/>
        <end position="117"/>
    </location>
</feature>
<dbReference type="EMBL" id="OX465085">
    <property type="protein sequence ID" value="CAI9301808.1"/>
    <property type="molecule type" value="Genomic_DNA"/>
</dbReference>
<keyword evidence="1" id="KW-0472">Membrane</keyword>
<evidence type="ECO:0000313" key="2">
    <source>
        <dbReference type="EMBL" id="CAI9301808.1"/>
    </source>
</evidence>
<organism evidence="2 3">
    <name type="scientific">Lactuca saligna</name>
    <name type="common">Willowleaf lettuce</name>
    <dbReference type="NCBI Taxonomy" id="75948"/>
    <lineage>
        <taxon>Eukaryota</taxon>
        <taxon>Viridiplantae</taxon>
        <taxon>Streptophyta</taxon>
        <taxon>Embryophyta</taxon>
        <taxon>Tracheophyta</taxon>
        <taxon>Spermatophyta</taxon>
        <taxon>Magnoliopsida</taxon>
        <taxon>eudicotyledons</taxon>
        <taxon>Gunneridae</taxon>
        <taxon>Pentapetalae</taxon>
        <taxon>asterids</taxon>
        <taxon>campanulids</taxon>
        <taxon>Asterales</taxon>
        <taxon>Asteraceae</taxon>
        <taxon>Cichorioideae</taxon>
        <taxon>Cichorieae</taxon>
        <taxon>Lactucinae</taxon>
        <taxon>Lactuca</taxon>
    </lineage>
</organism>
<keyword evidence="3" id="KW-1185">Reference proteome</keyword>
<name>A0AA35ZZQ7_LACSI</name>
<reference evidence="2" key="1">
    <citation type="submission" date="2023-04" db="EMBL/GenBank/DDBJ databases">
        <authorList>
            <person name="Vijverberg K."/>
            <person name="Xiong W."/>
            <person name="Schranz E."/>
        </authorList>
    </citation>
    <scope>NUCLEOTIDE SEQUENCE</scope>
</reference>
<sequence>MLMISTNSYSNGVKPTFKTRLKKCKLFEWKDEEQEEVYYKNLIDSLKQKLDVKEDLSEMKILRTQIAKVEFMLSQEKFKVAKSEKDVSDSRKTIGRYKMIIALLFAGLVFCVLKLGSDCS</sequence>
<gene>
    <name evidence="2" type="ORF">LSALG_LOCUS40331</name>
</gene>
<dbReference type="Proteomes" id="UP001177003">
    <property type="component" value="Chromosome 9"/>
</dbReference>
<dbReference type="AlphaFoldDB" id="A0AA35ZZQ7"/>
<accession>A0AA35ZZQ7</accession>
<evidence type="ECO:0000256" key="1">
    <source>
        <dbReference type="SAM" id="Phobius"/>
    </source>
</evidence>
<keyword evidence="1" id="KW-1133">Transmembrane helix</keyword>
<protein>
    <submittedName>
        <fullName evidence="2">Uncharacterized protein</fullName>
    </submittedName>
</protein>
<proteinExistence type="predicted"/>
<keyword evidence="1" id="KW-0812">Transmembrane</keyword>
<evidence type="ECO:0000313" key="3">
    <source>
        <dbReference type="Proteomes" id="UP001177003"/>
    </source>
</evidence>